<evidence type="ECO:0000313" key="3">
    <source>
        <dbReference type="Proteomes" id="UP000724874"/>
    </source>
</evidence>
<keyword evidence="1" id="KW-0472">Membrane</keyword>
<gene>
    <name evidence="2" type="ORF">CPB84DRAFT_217551</name>
</gene>
<keyword evidence="1" id="KW-0812">Transmembrane</keyword>
<feature type="transmembrane region" description="Helical" evidence="1">
    <location>
        <begin position="70"/>
        <end position="89"/>
    </location>
</feature>
<name>A0A9P5NCS1_GYMJU</name>
<reference evidence="2" key="1">
    <citation type="submission" date="2020-11" db="EMBL/GenBank/DDBJ databases">
        <authorList>
            <consortium name="DOE Joint Genome Institute"/>
            <person name="Ahrendt S."/>
            <person name="Riley R."/>
            <person name="Andreopoulos W."/>
            <person name="LaButti K."/>
            <person name="Pangilinan J."/>
            <person name="Ruiz-duenas F.J."/>
            <person name="Barrasa J.M."/>
            <person name="Sanchez-Garcia M."/>
            <person name="Camarero S."/>
            <person name="Miyauchi S."/>
            <person name="Serrano A."/>
            <person name="Linde D."/>
            <person name="Babiker R."/>
            <person name="Drula E."/>
            <person name="Ayuso-Fernandez I."/>
            <person name="Pacheco R."/>
            <person name="Padilla G."/>
            <person name="Ferreira P."/>
            <person name="Barriuso J."/>
            <person name="Kellner H."/>
            <person name="Castanera R."/>
            <person name="Alfaro M."/>
            <person name="Ramirez L."/>
            <person name="Pisabarro A.G."/>
            <person name="Kuo A."/>
            <person name="Tritt A."/>
            <person name="Lipzen A."/>
            <person name="He G."/>
            <person name="Yan M."/>
            <person name="Ng V."/>
            <person name="Cullen D."/>
            <person name="Martin F."/>
            <person name="Rosso M.-N."/>
            <person name="Henrissat B."/>
            <person name="Hibbett D."/>
            <person name="Martinez A.T."/>
            <person name="Grigoriev I.V."/>
        </authorList>
    </citation>
    <scope>NUCLEOTIDE SEQUENCE</scope>
    <source>
        <strain evidence="2">AH 44721</strain>
    </source>
</reference>
<dbReference type="EMBL" id="JADNYJ010000122">
    <property type="protein sequence ID" value="KAF8882496.1"/>
    <property type="molecule type" value="Genomic_DNA"/>
</dbReference>
<organism evidence="2 3">
    <name type="scientific">Gymnopilus junonius</name>
    <name type="common">Spectacular rustgill mushroom</name>
    <name type="synonym">Gymnopilus spectabilis subsp. junonius</name>
    <dbReference type="NCBI Taxonomy" id="109634"/>
    <lineage>
        <taxon>Eukaryota</taxon>
        <taxon>Fungi</taxon>
        <taxon>Dikarya</taxon>
        <taxon>Basidiomycota</taxon>
        <taxon>Agaricomycotina</taxon>
        <taxon>Agaricomycetes</taxon>
        <taxon>Agaricomycetidae</taxon>
        <taxon>Agaricales</taxon>
        <taxon>Agaricineae</taxon>
        <taxon>Hymenogastraceae</taxon>
        <taxon>Gymnopilus</taxon>
    </lineage>
</organism>
<dbReference type="Proteomes" id="UP000724874">
    <property type="component" value="Unassembled WGS sequence"/>
</dbReference>
<feature type="transmembrane region" description="Helical" evidence="1">
    <location>
        <begin position="38"/>
        <end position="58"/>
    </location>
</feature>
<protein>
    <submittedName>
        <fullName evidence="2">Uncharacterized protein</fullName>
    </submittedName>
</protein>
<keyword evidence="3" id="KW-1185">Reference proteome</keyword>
<keyword evidence="1" id="KW-1133">Transmembrane helix</keyword>
<proteinExistence type="predicted"/>
<accession>A0A9P5NCS1</accession>
<sequence length="181" mass="20180">MQETKDQAKSNRTANKPLTWSKLGLFTSGHVNSDLCCWPLGFLVGIFTGVTVSAFSLLGDRMGYRLGVSTSLAFSLAFTVVTSFCFFSGCFNLDLDLEAGLSLLPSPTVRNLALFKGRLLYSSSLPVSRLHLFLRWSLPLFDPCHSRAHFFVFVCFQLKTRFRLQFRLFGTFSLGISSGVH</sequence>
<evidence type="ECO:0000256" key="1">
    <source>
        <dbReference type="SAM" id="Phobius"/>
    </source>
</evidence>
<evidence type="ECO:0000313" key="2">
    <source>
        <dbReference type="EMBL" id="KAF8882496.1"/>
    </source>
</evidence>
<comment type="caution">
    <text evidence="2">The sequence shown here is derived from an EMBL/GenBank/DDBJ whole genome shotgun (WGS) entry which is preliminary data.</text>
</comment>
<dbReference type="AlphaFoldDB" id="A0A9P5NCS1"/>